<feature type="transmembrane region" description="Helical" evidence="5">
    <location>
        <begin position="221"/>
        <end position="239"/>
    </location>
</feature>
<gene>
    <name evidence="8" type="ORF">Ae201684_005272</name>
</gene>
<organism evidence="8 9">
    <name type="scientific">Aphanomyces euteiches</name>
    <dbReference type="NCBI Taxonomy" id="100861"/>
    <lineage>
        <taxon>Eukaryota</taxon>
        <taxon>Sar</taxon>
        <taxon>Stramenopiles</taxon>
        <taxon>Oomycota</taxon>
        <taxon>Saprolegniomycetes</taxon>
        <taxon>Saprolegniales</taxon>
        <taxon>Verrucalvaceae</taxon>
        <taxon>Aphanomyces</taxon>
    </lineage>
</organism>
<evidence type="ECO:0000256" key="1">
    <source>
        <dbReference type="ARBA" id="ARBA00004141"/>
    </source>
</evidence>
<proteinExistence type="inferred from homology"/>
<keyword evidence="6" id="KW-0732">Signal</keyword>
<comment type="caution">
    <text evidence="8">The sequence shown here is derived from an EMBL/GenBank/DDBJ whole genome shotgun (WGS) entry which is preliminary data.</text>
</comment>
<dbReference type="InterPro" id="IPR006121">
    <property type="entry name" value="HMA_dom"/>
</dbReference>
<dbReference type="EMBL" id="VJMJ01000067">
    <property type="protein sequence ID" value="KAF0739092.1"/>
    <property type="molecule type" value="Genomic_DNA"/>
</dbReference>
<evidence type="ECO:0000256" key="4">
    <source>
        <dbReference type="ARBA" id="ARBA00023136"/>
    </source>
</evidence>
<dbReference type="InterPro" id="IPR007274">
    <property type="entry name" value="Cop_transporter"/>
</dbReference>
<dbReference type="SUPFAM" id="SSF55008">
    <property type="entry name" value="HMA, heavy metal-associated domain"/>
    <property type="match status" value="1"/>
</dbReference>
<feature type="transmembrane region" description="Helical" evidence="5">
    <location>
        <begin position="267"/>
        <end position="287"/>
    </location>
</feature>
<evidence type="ECO:0000256" key="6">
    <source>
        <dbReference type="SAM" id="SignalP"/>
    </source>
</evidence>
<feature type="chain" id="PRO_5026261774" description="Copper transport protein" evidence="6">
    <location>
        <begin position="18"/>
        <end position="420"/>
    </location>
</feature>
<name>A0A6G0XFU2_9STRA</name>
<accession>A0A6G0XFU2</accession>
<keyword evidence="5" id="KW-0186">Copper</keyword>
<keyword evidence="5" id="KW-0813">Transport</keyword>
<dbReference type="Pfam" id="PF04145">
    <property type="entry name" value="Ctr"/>
    <property type="match status" value="1"/>
</dbReference>
<dbReference type="GO" id="GO:0005375">
    <property type="term" value="F:copper ion transmembrane transporter activity"/>
    <property type="evidence" value="ECO:0007669"/>
    <property type="project" value="UniProtKB-UniRule"/>
</dbReference>
<dbReference type="Gene3D" id="3.30.70.100">
    <property type="match status" value="1"/>
</dbReference>
<keyword evidence="4 5" id="KW-0472">Membrane</keyword>
<feature type="domain" description="HMA" evidence="7">
    <location>
        <begin position="334"/>
        <end position="398"/>
    </location>
</feature>
<feature type="signal peptide" evidence="6">
    <location>
        <begin position="1"/>
        <end position="17"/>
    </location>
</feature>
<dbReference type="CDD" id="cd00371">
    <property type="entry name" value="HMA"/>
    <property type="match status" value="1"/>
</dbReference>
<keyword evidence="2 5" id="KW-0812">Transmembrane</keyword>
<keyword evidence="5" id="KW-0187">Copper transport</keyword>
<keyword evidence="3 5" id="KW-1133">Transmembrane helix</keyword>
<keyword evidence="9" id="KW-1185">Reference proteome</keyword>
<evidence type="ECO:0000313" key="9">
    <source>
        <dbReference type="Proteomes" id="UP000481153"/>
    </source>
</evidence>
<protein>
    <recommendedName>
        <fullName evidence="5">Copper transport protein</fullName>
    </recommendedName>
</protein>
<dbReference type="AlphaFoldDB" id="A0A6G0XFU2"/>
<dbReference type="PANTHER" id="PTHR12483:SF27">
    <property type="entry name" value="COPPER TRANSPORT PROTEIN CTR1"/>
    <property type="match status" value="1"/>
</dbReference>
<dbReference type="InterPro" id="IPR036163">
    <property type="entry name" value="HMA_dom_sf"/>
</dbReference>
<comment type="subcellular location">
    <subcellularLocation>
        <location evidence="1 5">Membrane</location>
        <topology evidence="1 5">Multi-pass membrane protein</topology>
    </subcellularLocation>
</comment>
<keyword evidence="5" id="KW-0406">Ion transport</keyword>
<evidence type="ECO:0000256" key="5">
    <source>
        <dbReference type="RuleBase" id="RU367022"/>
    </source>
</evidence>
<dbReference type="GO" id="GO:0046872">
    <property type="term" value="F:metal ion binding"/>
    <property type="evidence" value="ECO:0007669"/>
    <property type="project" value="InterPro"/>
</dbReference>
<comment type="similarity">
    <text evidence="5">Belongs to the copper transporter (Ctr) (TC 1.A.56) family. SLC31A subfamily.</text>
</comment>
<dbReference type="GO" id="GO:0005886">
    <property type="term" value="C:plasma membrane"/>
    <property type="evidence" value="ECO:0007669"/>
    <property type="project" value="TreeGrafter"/>
</dbReference>
<evidence type="ECO:0000313" key="8">
    <source>
        <dbReference type="EMBL" id="KAF0739092.1"/>
    </source>
</evidence>
<evidence type="ECO:0000256" key="3">
    <source>
        <dbReference type="ARBA" id="ARBA00022989"/>
    </source>
</evidence>
<feature type="transmembrane region" description="Helical" evidence="5">
    <location>
        <begin position="293"/>
        <end position="309"/>
    </location>
</feature>
<dbReference type="PANTHER" id="PTHR12483">
    <property type="entry name" value="SOLUTE CARRIER FAMILY 31 COPPER TRANSPORTERS"/>
    <property type="match status" value="1"/>
</dbReference>
<reference evidence="8 9" key="1">
    <citation type="submission" date="2019-07" db="EMBL/GenBank/DDBJ databases">
        <title>Genomics analysis of Aphanomyces spp. identifies a new class of oomycete effector associated with host adaptation.</title>
        <authorList>
            <person name="Gaulin E."/>
        </authorList>
    </citation>
    <scope>NUCLEOTIDE SEQUENCE [LARGE SCALE GENOMIC DNA]</scope>
    <source>
        <strain evidence="8 9">ATCC 201684</strain>
    </source>
</reference>
<dbReference type="PROSITE" id="PS50846">
    <property type="entry name" value="HMA_2"/>
    <property type="match status" value="1"/>
</dbReference>
<dbReference type="Proteomes" id="UP000481153">
    <property type="component" value="Unassembled WGS sequence"/>
</dbReference>
<sequence>MGRIAVLIALLASLSLAHDHGSMESMSASMGSSGDGKHCPICNMDVESDWFVLMKHGQKINSCSMTDGSQFRLGVNAFSHAARIGATMKDITSNPKCDASCPECSTGNVMDPISGDKVTDANFKFLCFNRGQKLYFSSEATKEQFITGINSHPYFGVDKVVCGGQPCPDSFQLPQVSHADTPSPSFCTGSSVMFSGFQSSAGGTCVKLFFQSWILDTPLKYALGVIVVFILPLMNEYLVSYREDIRMKFVKTKSSRYQGWSKTSRKLILTLLYMAQMTLAYFAMLVVMVYDTILFFSLILGFGVAFAWFKSERSLGLKTTAMMRATWRFDESEYLTVLSVDGMMCMQNCGSTVQSALERVPGVKHVYIGFSEKCAYVSGSASTDMVVQAVEAVGFDVRVLRRPRSDSDASAHYGSNSHLA</sequence>
<evidence type="ECO:0000259" key="7">
    <source>
        <dbReference type="PROSITE" id="PS50846"/>
    </source>
</evidence>
<dbReference type="VEuPathDB" id="FungiDB:AeMF1_016003"/>
<evidence type="ECO:0000256" key="2">
    <source>
        <dbReference type="ARBA" id="ARBA00022692"/>
    </source>
</evidence>